<evidence type="ECO:0008006" key="3">
    <source>
        <dbReference type="Google" id="ProtNLM"/>
    </source>
</evidence>
<reference evidence="1 2" key="1">
    <citation type="submission" date="2024-03" db="EMBL/GenBank/DDBJ databases">
        <title>High-quality draft genome sequencing of Tistrella sp. BH-R2-4.</title>
        <authorList>
            <person name="Dong C."/>
        </authorList>
    </citation>
    <scope>NUCLEOTIDE SEQUENCE [LARGE SCALE GENOMIC DNA]</scope>
    <source>
        <strain evidence="1 2">BH-R2-4</strain>
    </source>
</reference>
<gene>
    <name evidence="1" type="ORF">WG926_24995</name>
</gene>
<evidence type="ECO:0000313" key="2">
    <source>
        <dbReference type="Proteomes" id="UP001413721"/>
    </source>
</evidence>
<keyword evidence="2" id="KW-1185">Reference proteome</keyword>
<proteinExistence type="predicted"/>
<sequence length="131" mass="13688">MPPGHRQLSPHPRRRLRRAAMVLLLAALAQMMGVIAHAPMALAMVLAPGQVLEICSPTVGDSRTDDRGALPGAVCHDCLAAQAVMTPAEPAPLPLPAMRQAVPDRPWPASPVDIAAAVPPVPARAPPVFVD</sequence>
<name>A0ABU9YS05_9PROT</name>
<comment type="caution">
    <text evidence="1">The sequence shown here is derived from an EMBL/GenBank/DDBJ whole genome shotgun (WGS) entry which is preliminary data.</text>
</comment>
<organism evidence="1 2">
    <name type="scientific">Tistrella arctica</name>
    <dbReference type="NCBI Taxonomy" id="3133430"/>
    <lineage>
        <taxon>Bacteria</taxon>
        <taxon>Pseudomonadati</taxon>
        <taxon>Pseudomonadota</taxon>
        <taxon>Alphaproteobacteria</taxon>
        <taxon>Geminicoccales</taxon>
        <taxon>Geminicoccaceae</taxon>
        <taxon>Tistrella</taxon>
    </lineage>
</organism>
<dbReference type="RefSeq" id="WP_345935692.1">
    <property type="nucleotide sequence ID" value="NZ_JBBKTV010000014.1"/>
</dbReference>
<dbReference type="Proteomes" id="UP001413721">
    <property type="component" value="Unassembled WGS sequence"/>
</dbReference>
<evidence type="ECO:0000313" key="1">
    <source>
        <dbReference type="EMBL" id="MEN2991594.1"/>
    </source>
</evidence>
<accession>A0ABU9YS05</accession>
<protein>
    <recommendedName>
        <fullName evidence="3">DUF2946 domain-containing protein</fullName>
    </recommendedName>
</protein>
<dbReference type="EMBL" id="JBBKTW010000012">
    <property type="protein sequence ID" value="MEN2991594.1"/>
    <property type="molecule type" value="Genomic_DNA"/>
</dbReference>